<dbReference type="RefSeq" id="WP_066863622.1">
    <property type="nucleotide sequence ID" value="NZ_CABKVV010000013.1"/>
</dbReference>
<dbReference type="Gene3D" id="3.40.630.30">
    <property type="match status" value="1"/>
</dbReference>
<dbReference type="CDD" id="cd04301">
    <property type="entry name" value="NAT_SF"/>
    <property type="match status" value="1"/>
</dbReference>
<accession>A0ABT1RUP3</accession>
<protein>
    <submittedName>
        <fullName evidence="4">GNAT family N-acetyltransferase</fullName>
    </submittedName>
</protein>
<reference evidence="4 5" key="1">
    <citation type="submission" date="2022-06" db="EMBL/GenBank/DDBJ databases">
        <title>Isolation of gut microbiota from human fecal samples.</title>
        <authorList>
            <person name="Pamer E.G."/>
            <person name="Barat B."/>
            <person name="Waligurski E."/>
            <person name="Medina S."/>
            <person name="Paddock L."/>
            <person name="Mostad J."/>
        </authorList>
    </citation>
    <scope>NUCLEOTIDE SEQUENCE [LARGE SCALE GENOMIC DNA]</scope>
    <source>
        <strain evidence="4 5">DFI.9.73</strain>
    </source>
</reference>
<dbReference type="Pfam" id="PF13420">
    <property type="entry name" value="Acetyltransf_4"/>
    <property type="match status" value="1"/>
</dbReference>
<dbReference type="PANTHER" id="PTHR43072:SF23">
    <property type="entry name" value="UPF0039 PROTEIN C11D3.02C"/>
    <property type="match status" value="1"/>
</dbReference>
<dbReference type="GeneID" id="90532330"/>
<gene>
    <name evidence="4" type="ORF">NE695_00455</name>
</gene>
<evidence type="ECO:0000256" key="1">
    <source>
        <dbReference type="ARBA" id="ARBA00022679"/>
    </source>
</evidence>
<dbReference type="PANTHER" id="PTHR43072">
    <property type="entry name" value="N-ACETYLTRANSFERASE"/>
    <property type="match status" value="1"/>
</dbReference>
<comment type="caution">
    <text evidence="4">The sequence shown here is derived from an EMBL/GenBank/DDBJ whole genome shotgun (WGS) entry which is preliminary data.</text>
</comment>
<dbReference type="Proteomes" id="UP001524473">
    <property type="component" value="Unassembled WGS sequence"/>
</dbReference>
<keyword evidence="2" id="KW-0012">Acyltransferase</keyword>
<dbReference type="PROSITE" id="PS51186">
    <property type="entry name" value="GNAT"/>
    <property type="match status" value="1"/>
</dbReference>
<evidence type="ECO:0000256" key="2">
    <source>
        <dbReference type="ARBA" id="ARBA00023315"/>
    </source>
</evidence>
<organism evidence="4 5">
    <name type="scientific">Neglectibacter timonensis</name>
    <dbReference type="NCBI Taxonomy" id="1776382"/>
    <lineage>
        <taxon>Bacteria</taxon>
        <taxon>Bacillati</taxon>
        <taxon>Bacillota</taxon>
        <taxon>Clostridia</taxon>
        <taxon>Eubacteriales</taxon>
        <taxon>Oscillospiraceae</taxon>
        <taxon>Neglectibacter</taxon>
    </lineage>
</organism>
<name>A0ABT1RUP3_9FIRM</name>
<dbReference type="EMBL" id="JANFZH010000001">
    <property type="protein sequence ID" value="MCQ4838381.1"/>
    <property type="molecule type" value="Genomic_DNA"/>
</dbReference>
<proteinExistence type="predicted"/>
<dbReference type="InterPro" id="IPR016181">
    <property type="entry name" value="Acyl_CoA_acyltransferase"/>
</dbReference>
<keyword evidence="5" id="KW-1185">Reference proteome</keyword>
<feature type="domain" description="N-acetyltransferase" evidence="3">
    <location>
        <begin position="7"/>
        <end position="175"/>
    </location>
</feature>
<dbReference type="InterPro" id="IPR000182">
    <property type="entry name" value="GNAT_dom"/>
</dbReference>
<evidence type="ECO:0000259" key="3">
    <source>
        <dbReference type="PROSITE" id="PS51186"/>
    </source>
</evidence>
<dbReference type="SUPFAM" id="SSF55729">
    <property type="entry name" value="Acyl-CoA N-acyltransferases (Nat)"/>
    <property type="match status" value="1"/>
</dbReference>
<sequence length="197" mass="23028">MKENSGVNIRLASTDDAEELLAIYAPYVRRTAVTFEYNVPSVTEFTSRIIRTLESYPYFAAEAGGELLGYAYAGPFHTREAYRWAAETSIYVKQERRCMGIGRKLYDALETALSAQKILNLNACIAYPQQEDEYLTRDSVEFHKRLGYRFVGEFRQCGYKFHRWYNMVWMEKHIGCHLENQPPVKPFEEVRPLLEIR</sequence>
<keyword evidence="1" id="KW-0808">Transferase</keyword>
<evidence type="ECO:0000313" key="4">
    <source>
        <dbReference type="EMBL" id="MCQ4838381.1"/>
    </source>
</evidence>
<evidence type="ECO:0000313" key="5">
    <source>
        <dbReference type="Proteomes" id="UP001524473"/>
    </source>
</evidence>